<dbReference type="Proteomes" id="UP000178059">
    <property type="component" value="Unassembled WGS sequence"/>
</dbReference>
<proteinExistence type="predicted"/>
<evidence type="ECO:0000313" key="2">
    <source>
        <dbReference type="Proteomes" id="UP000178059"/>
    </source>
</evidence>
<sequence>MRIYYTKHAKERMTLRKITEAMLKASLIDPDEIAYGYFGRSIVFKKFIQGVIKVVFIKEKNKQIIISVIWHSRNKKL</sequence>
<organism evidence="1 2">
    <name type="scientific">Candidatus Nomurabacteria bacterium RIFCSPHIGHO2_01_FULL_42_16</name>
    <dbReference type="NCBI Taxonomy" id="1801743"/>
    <lineage>
        <taxon>Bacteria</taxon>
        <taxon>Candidatus Nomuraibacteriota</taxon>
    </lineage>
</organism>
<comment type="caution">
    <text evidence="1">The sequence shown here is derived from an EMBL/GenBank/DDBJ whole genome shotgun (WGS) entry which is preliminary data.</text>
</comment>
<gene>
    <name evidence="1" type="ORF">A2824_01975</name>
</gene>
<reference evidence="1 2" key="1">
    <citation type="journal article" date="2016" name="Nat. Commun.">
        <title>Thousands of microbial genomes shed light on interconnected biogeochemical processes in an aquifer system.</title>
        <authorList>
            <person name="Anantharaman K."/>
            <person name="Brown C.T."/>
            <person name="Hug L.A."/>
            <person name="Sharon I."/>
            <person name="Castelle C.J."/>
            <person name="Probst A.J."/>
            <person name="Thomas B.C."/>
            <person name="Singh A."/>
            <person name="Wilkins M.J."/>
            <person name="Karaoz U."/>
            <person name="Brodie E.L."/>
            <person name="Williams K.H."/>
            <person name="Hubbard S.S."/>
            <person name="Banfield J.F."/>
        </authorList>
    </citation>
    <scope>NUCLEOTIDE SEQUENCE [LARGE SCALE GENOMIC DNA]</scope>
</reference>
<protein>
    <recommendedName>
        <fullName evidence="3">DUF4258 domain-containing protein</fullName>
    </recommendedName>
</protein>
<dbReference type="EMBL" id="MFTT01000033">
    <property type="protein sequence ID" value="OGI69142.1"/>
    <property type="molecule type" value="Genomic_DNA"/>
</dbReference>
<dbReference type="AlphaFoldDB" id="A0A1F6VHP0"/>
<evidence type="ECO:0000313" key="1">
    <source>
        <dbReference type="EMBL" id="OGI69142.1"/>
    </source>
</evidence>
<dbReference type="InterPro" id="IPR025354">
    <property type="entry name" value="DUF4258"/>
</dbReference>
<name>A0A1F6VHP0_9BACT</name>
<dbReference type="STRING" id="1801743.A2824_01975"/>
<dbReference type="Pfam" id="PF14076">
    <property type="entry name" value="DUF4258"/>
    <property type="match status" value="1"/>
</dbReference>
<accession>A0A1F6VHP0</accession>
<evidence type="ECO:0008006" key="3">
    <source>
        <dbReference type="Google" id="ProtNLM"/>
    </source>
</evidence>